<gene>
    <name evidence="19" type="ORF">CPOL0286_LOCUS9549</name>
</gene>
<feature type="region of interest" description="Disordered" evidence="16">
    <location>
        <begin position="404"/>
        <end position="445"/>
    </location>
</feature>
<feature type="transmembrane region" description="Helical" evidence="17">
    <location>
        <begin position="162"/>
        <end position="179"/>
    </location>
</feature>
<dbReference type="Gene3D" id="1.10.238.10">
    <property type="entry name" value="EF-hand"/>
    <property type="match status" value="1"/>
</dbReference>
<evidence type="ECO:0000256" key="11">
    <source>
        <dbReference type="ARBA" id="ARBA00023136"/>
    </source>
</evidence>
<evidence type="ECO:0000259" key="18">
    <source>
        <dbReference type="Pfam" id="PF00520"/>
    </source>
</evidence>
<keyword evidence="8 15" id="KW-0851">Voltage-gated channel</keyword>
<feature type="transmembrane region" description="Helical" evidence="17">
    <location>
        <begin position="576"/>
        <end position="598"/>
    </location>
</feature>
<evidence type="ECO:0000256" key="1">
    <source>
        <dbReference type="ARBA" id="ARBA00004141"/>
    </source>
</evidence>
<evidence type="ECO:0000256" key="16">
    <source>
        <dbReference type="SAM" id="MobiDB-lite"/>
    </source>
</evidence>
<proteinExistence type="inferred from homology"/>
<feature type="transmembrane region" description="Helical" evidence="17">
    <location>
        <begin position="1072"/>
        <end position="1100"/>
    </location>
</feature>
<evidence type="ECO:0000256" key="10">
    <source>
        <dbReference type="ARBA" id="ARBA00023065"/>
    </source>
</evidence>
<organism evidence="19">
    <name type="scientific">Prymnesium polylepis</name>
    <dbReference type="NCBI Taxonomy" id="72548"/>
    <lineage>
        <taxon>Eukaryota</taxon>
        <taxon>Haptista</taxon>
        <taxon>Haptophyta</taxon>
        <taxon>Prymnesiophyceae</taxon>
        <taxon>Prymnesiales</taxon>
        <taxon>Prymnesiaceae</taxon>
        <taxon>Prymnesium</taxon>
    </lineage>
</organism>
<dbReference type="GO" id="GO:0008331">
    <property type="term" value="F:high voltage-gated calcium channel activity"/>
    <property type="evidence" value="ECO:0007669"/>
    <property type="project" value="TreeGrafter"/>
</dbReference>
<dbReference type="InterPro" id="IPR050599">
    <property type="entry name" value="VDCC_alpha-1_subunit"/>
</dbReference>
<dbReference type="SUPFAM" id="SSF81324">
    <property type="entry name" value="Voltage-gated potassium channels"/>
    <property type="match status" value="3"/>
</dbReference>
<evidence type="ECO:0000256" key="15">
    <source>
        <dbReference type="RuleBase" id="RU003808"/>
    </source>
</evidence>
<keyword evidence="14" id="KW-0479">Metal-binding</keyword>
<dbReference type="GO" id="GO:0005891">
    <property type="term" value="C:voltage-gated calcium channel complex"/>
    <property type="evidence" value="ECO:0007669"/>
    <property type="project" value="InterPro"/>
</dbReference>
<feature type="transmembrane region" description="Helical" evidence="17">
    <location>
        <begin position="267"/>
        <end position="293"/>
    </location>
</feature>
<feature type="transmembrane region" description="Helical" evidence="17">
    <location>
        <begin position="1018"/>
        <end position="1037"/>
    </location>
</feature>
<keyword evidence="12" id="KW-0325">Glycoprotein</keyword>
<dbReference type="GO" id="GO:0046872">
    <property type="term" value="F:metal ion binding"/>
    <property type="evidence" value="ECO:0007669"/>
    <property type="project" value="UniProtKB-KW"/>
</dbReference>
<keyword evidence="4 15" id="KW-0107">Calcium channel</keyword>
<evidence type="ECO:0000256" key="12">
    <source>
        <dbReference type="ARBA" id="ARBA00023180"/>
    </source>
</evidence>
<feature type="transmembrane region" description="Helical" evidence="17">
    <location>
        <begin position="1223"/>
        <end position="1249"/>
    </location>
</feature>
<accession>A0A7S4IB59</accession>
<evidence type="ECO:0000256" key="2">
    <source>
        <dbReference type="ARBA" id="ARBA00022448"/>
    </source>
</evidence>
<dbReference type="PROSITE" id="PS50096">
    <property type="entry name" value="IQ"/>
    <property type="match status" value="1"/>
</dbReference>
<dbReference type="EMBL" id="HBKO01021208">
    <property type="protein sequence ID" value="CAE2224103.1"/>
    <property type="molecule type" value="Transcribed_RNA"/>
</dbReference>
<sequence>MDNPNYGINHFDNVMWAMVTLFQAISLEGWVDVMYTVMDGSGLFSFIYFLVVIILGALIVINLFLAVLCDNFNMADSDPEMGEDEEIDGEAETAKELETLEHSNPVRQFCLNIVKKPVFNQFIFGCICLNTILMMIYFKRQPSIGDEIKQEWRDYDYMPESLFWSLWICNATLTAIFVLESTIKLLGLGPQLFVKDSFNMFDVVVVIVSLIELALDIVGRLVDSFGSAIPGLSVLRAFRIFRLLKLVRSVPSLRRILATLVNSIKSVFYLFLLLLLMMVIFALLGMELFGGFYPRPEYRYTKESMPEIWVEYPIKWGTETALGEMITRYNFDSFGDAFLSIFVVLSGENWNEIYFDQHRATYDGSFQGFFATFYFLVLFVVGNLLLFNLFIAILLSNFDDDDEEQEDMEDELDDEVPANLSSDGSLGPPPGSAGSQNGPSKHKKGLPAEMNELLTYQFGVYRNEKEVDQKSKETTRRVSDQGKPSDQANGGEHDAARDSLGGAGKVVIPALPPPDEETGDRSLKIFSWSNPIRRGCATLVANPYFDPFVVVLICISSLCLALDWPGYDSSYWGAEVLSALDVTFTIIFTIECMIKVIAMGLIHSKNKKYPAYLRSGWNVLDFIVVLISLVSLVGLKLTLLKTLRALRPLRLISRFEDLKQCVDTLMQSIPAMSVLMTVAGLFFIIFGILGVELFGGRFGYCLDPDFDGYEYGTGDSTTGYGSRVVPGINGSTTGGGPPYQSDYEECMALPRYNISRHATDGKPLTNYTVVKDGLLTGEVSDFRMFTEFPQWVNPHFGNFDVIWSSLLLIFEVSALEGWPDVMFTAMDTDMNELYVQPWRFDSDTDPNKLLDEHGFYHTHTPNKYLAAMYFVAWIILGCFVVMNMTIGVVVDTFSKIREENDGCALMSEDQAEWVKAQKQVFAMRPLRQAVAPTEQWRVPFFEMVTSNKFDVFIMVTIFFNLMVMGLDLHDPQNQGMYEALMDFLDIMNYLFTSIYIIEMIFKMVGFGLKQYFQDSWNTFDFTLVMLSILDLVLSGLSSDGLPFPAPLIRVLRLFRVVRILRIIKTAKKLRAIIMTVVISIPALVNIGTLIMLMLFIYAVFCVQQFSNVFYTPGNWGEGDQSGGGTQGIRPDGHPLGRGGGIKFNDDYFFSHRSNYGDYISRHANFENFPMALLTLARCVTGESFNGIMHDVMGPEWGDNRLRCCDKCGPIVDGEATSSCGNSYMALLIFLSFQMIMAYIIMSLAIGVILENFANVGSETKKITMEQLEEFREVWLKYDPKGTFTVPSHNLLAILQQLKKPLGIVGIEPALTRSDMLKHLGKLDIPDHGGYIHFIETLTAVSHHHAGVPVPMCDTTRKLQKSMQRVPKMNTLERPAHNALTNYLVSLLQSRWRGYAMRKKYSGEPGFDENLPELAADVPQPPPGDEGSGGKVKANQVAPAP</sequence>
<keyword evidence="9 17" id="KW-1133">Transmembrane helix</keyword>
<dbReference type="InterPro" id="IPR002077">
    <property type="entry name" value="VDCCAlpha1"/>
</dbReference>
<evidence type="ECO:0000256" key="17">
    <source>
        <dbReference type="SAM" id="Phobius"/>
    </source>
</evidence>
<feature type="transmembrane region" description="Helical" evidence="17">
    <location>
        <begin position="866"/>
        <end position="890"/>
    </location>
</feature>
<evidence type="ECO:0000256" key="13">
    <source>
        <dbReference type="ARBA" id="ARBA00023303"/>
    </source>
</evidence>
<feature type="transmembrane region" description="Helical" evidence="17">
    <location>
        <begin position="619"/>
        <end position="639"/>
    </location>
</feature>
<dbReference type="PRINTS" id="PR00167">
    <property type="entry name" value="CACHANNEL"/>
</dbReference>
<keyword evidence="11 17" id="KW-0472">Membrane</keyword>
<feature type="transmembrane region" description="Helical" evidence="17">
    <location>
        <begin position="986"/>
        <end position="1006"/>
    </location>
</feature>
<feature type="binding site" evidence="14">
    <location>
        <position position="816"/>
    </location>
    <ligand>
        <name>Ca(2+)</name>
        <dbReference type="ChEBI" id="CHEBI:29108"/>
    </ligand>
</feature>
<dbReference type="Gene3D" id="1.10.287.70">
    <property type="match status" value="4"/>
</dbReference>
<feature type="transmembrane region" description="Helical" evidence="17">
    <location>
        <begin position="373"/>
        <end position="395"/>
    </location>
</feature>
<keyword evidence="6" id="KW-0677">Repeat</keyword>
<comment type="similarity">
    <text evidence="15">Belongs to the calcium channel alpha-1 subunit (TC 1.A.1.11) family.</text>
</comment>
<feature type="transmembrane region" description="Helical" evidence="17">
    <location>
        <begin position="200"/>
        <end position="222"/>
    </location>
</feature>
<feature type="domain" description="Ion transport" evidence="18">
    <location>
        <begin position="949"/>
        <end position="1259"/>
    </location>
</feature>
<evidence type="ECO:0000256" key="8">
    <source>
        <dbReference type="ARBA" id="ARBA00022882"/>
    </source>
</evidence>
<keyword evidence="5 17" id="KW-0812">Transmembrane</keyword>
<dbReference type="PANTHER" id="PTHR45628">
    <property type="entry name" value="VOLTAGE-DEPENDENT CALCIUM CHANNEL TYPE A SUBUNIT ALPHA-1"/>
    <property type="match status" value="1"/>
</dbReference>
<feature type="domain" description="Ion transport" evidence="18">
    <location>
        <begin position="542"/>
        <end position="899"/>
    </location>
</feature>
<feature type="compositionally biased region" description="Acidic residues" evidence="16">
    <location>
        <begin position="404"/>
        <end position="416"/>
    </location>
</feature>
<feature type="transmembrane region" description="Helical" evidence="17">
    <location>
        <begin position="118"/>
        <end position="138"/>
    </location>
</feature>
<dbReference type="InterPro" id="IPR005821">
    <property type="entry name" value="Ion_trans_dom"/>
</dbReference>
<dbReference type="Gene3D" id="1.20.120.350">
    <property type="entry name" value="Voltage-gated potassium channels. Chain C"/>
    <property type="match status" value="3"/>
</dbReference>
<feature type="transmembrane region" description="Helical" evidence="17">
    <location>
        <begin position="544"/>
        <end position="564"/>
    </location>
</feature>
<keyword evidence="13" id="KW-0407">Ion channel</keyword>
<dbReference type="PANTHER" id="PTHR45628:SF7">
    <property type="entry name" value="VOLTAGE-DEPENDENT CALCIUM CHANNEL TYPE A SUBUNIT ALPHA-1"/>
    <property type="match status" value="1"/>
</dbReference>
<evidence type="ECO:0000313" key="19">
    <source>
        <dbReference type="EMBL" id="CAE2224103.1"/>
    </source>
</evidence>
<feature type="compositionally biased region" description="Basic and acidic residues" evidence="16">
    <location>
        <begin position="466"/>
        <end position="480"/>
    </location>
</feature>
<feature type="region of interest" description="Disordered" evidence="16">
    <location>
        <begin position="466"/>
        <end position="499"/>
    </location>
</feature>
<feature type="transmembrane region" description="Helical" evidence="17">
    <location>
        <begin position="949"/>
        <end position="966"/>
    </location>
</feature>
<feature type="region of interest" description="Disordered" evidence="16">
    <location>
        <begin position="1405"/>
        <end position="1440"/>
    </location>
</feature>
<evidence type="ECO:0000256" key="5">
    <source>
        <dbReference type="ARBA" id="ARBA00022692"/>
    </source>
</evidence>
<protein>
    <recommendedName>
        <fullName evidence="18">Ion transport domain-containing protein</fullName>
    </recommendedName>
</protein>
<evidence type="ECO:0000256" key="6">
    <source>
        <dbReference type="ARBA" id="ARBA00022737"/>
    </source>
</evidence>
<comment type="subcellular location">
    <subcellularLocation>
        <location evidence="1 15">Membrane</location>
        <topology evidence="1 15">Multi-pass membrane protein</topology>
    </subcellularLocation>
</comment>
<evidence type="ECO:0000256" key="14">
    <source>
        <dbReference type="PIRSR" id="PIRSR602077-1"/>
    </source>
</evidence>
<evidence type="ECO:0000256" key="9">
    <source>
        <dbReference type="ARBA" id="ARBA00022989"/>
    </source>
</evidence>
<keyword evidence="10" id="KW-0406">Ion transport</keyword>
<dbReference type="InterPro" id="IPR027359">
    <property type="entry name" value="Volt_channel_dom_sf"/>
</dbReference>
<keyword evidence="7 14" id="KW-0106">Calcium</keyword>
<dbReference type="Pfam" id="PF00520">
    <property type="entry name" value="Ion_trans"/>
    <property type="match status" value="4"/>
</dbReference>
<evidence type="ECO:0000256" key="4">
    <source>
        <dbReference type="ARBA" id="ARBA00022673"/>
    </source>
</evidence>
<keyword evidence="2" id="KW-0813">Transport</keyword>
<feature type="domain" description="Ion transport" evidence="18">
    <location>
        <begin position="2"/>
        <end position="77"/>
    </location>
</feature>
<feature type="transmembrane region" description="Helical" evidence="17">
    <location>
        <begin position="674"/>
        <end position="694"/>
    </location>
</feature>
<keyword evidence="3 15" id="KW-0109">Calcium transport</keyword>
<evidence type="ECO:0000256" key="7">
    <source>
        <dbReference type="ARBA" id="ARBA00022837"/>
    </source>
</evidence>
<feature type="transmembrane region" description="Helical" evidence="17">
    <location>
        <begin position="801"/>
        <end position="818"/>
    </location>
</feature>
<dbReference type="FunFam" id="1.20.120.350:FF:000009">
    <property type="entry name" value="Voltage-dependent T-type calcium channel subunit alpha"/>
    <property type="match status" value="1"/>
</dbReference>
<reference evidence="19" key="1">
    <citation type="submission" date="2021-01" db="EMBL/GenBank/DDBJ databases">
        <authorList>
            <person name="Corre E."/>
            <person name="Pelletier E."/>
            <person name="Niang G."/>
            <person name="Scheremetjew M."/>
            <person name="Finn R."/>
            <person name="Kale V."/>
            <person name="Holt S."/>
            <person name="Cochrane G."/>
            <person name="Meng A."/>
            <person name="Brown T."/>
            <person name="Cohen L."/>
        </authorList>
    </citation>
    <scope>NUCLEOTIDE SEQUENCE</scope>
    <source>
        <strain evidence="19">UIO037</strain>
    </source>
</reference>
<name>A0A7S4IB59_9EUKA</name>
<evidence type="ECO:0000256" key="3">
    <source>
        <dbReference type="ARBA" id="ARBA00022568"/>
    </source>
</evidence>
<dbReference type="GO" id="GO:0098703">
    <property type="term" value="P:calcium ion import across plasma membrane"/>
    <property type="evidence" value="ECO:0007669"/>
    <property type="project" value="TreeGrafter"/>
</dbReference>
<feature type="transmembrane region" description="Helical" evidence="17">
    <location>
        <begin position="46"/>
        <end position="68"/>
    </location>
</feature>
<feature type="domain" description="Ion transport" evidence="18">
    <location>
        <begin position="117"/>
        <end position="405"/>
    </location>
</feature>